<comment type="subcellular location">
    <subcellularLocation>
        <location evidence="1">Cell membrane</location>
        <topology evidence="1">Peripheral membrane protein</topology>
        <orientation evidence="1">Cytoplasmic side</orientation>
    </subcellularLocation>
</comment>
<keyword evidence="9" id="KW-0472">Membrane</keyword>
<evidence type="ECO:0000313" key="14">
    <source>
        <dbReference type="Proteomes" id="UP000006764"/>
    </source>
</evidence>
<protein>
    <recommendedName>
        <fullName evidence="3">Flagellar FliJ protein</fullName>
    </recommendedName>
</protein>
<reference evidence="13 14" key="1">
    <citation type="journal article" date="2012" name="J. Bacteriol.">
        <title>Genome sequence of an alkane-degrading bacterium, Alcanivorax pacificus type strain W11-5, isolated from deep sea sediment.</title>
        <authorList>
            <person name="Lai Q."/>
            <person name="Shao Z."/>
        </authorList>
    </citation>
    <scope>NUCLEOTIDE SEQUENCE [LARGE SCALE GENOMIC DNA]</scope>
    <source>
        <strain evidence="13 14">W11-5</strain>
    </source>
</reference>
<dbReference type="Pfam" id="PF02050">
    <property type="entry name" value="FliJ"/>
    <property type="match status" value="1"/>
</dbReference>
<feature type="coiled-coil region" evidence="11">
    <location>
        <begin position="73"/>
        <end position="100"/>
    </location>
</feature>
<name>A0A0B4XRE5_9GAMM</name>
<organism evidence="13 14">
    <name type="scientific">Isoalcanivorax pacificus W11-5</name>
    <dbReference type="NCBI Taxonomy" id="391936"/>
    <lineage>
        <taxon>Bacteria</taxon>
        <taxon>Pseudomonadati</taxon>
        <taxon>Pseudomonadota</taxon>
        <taxon>Gammaproteobacteria</taxon>
        <taxon>Oceanospirillales</taxon>
        <taxon>Alcanivoracaceae</taxon>
        <taxon>Isoalcanivorax</taxon>
    </lineage>
</organism>
<dbReference type="GO" id="GO:0003774">
    <property type="term" value="F:cytoskeletal motor activity"/>
    <property type="evidence" value="ECO:0007669"/>
    <property type="project" value="InterPro"/>
</dbReference>
<evidence type="ECO:0000256" key="7">
    <source>
        <dbReference type="ARBA" id="ARBA00022795"/>
    </source>
</evidence>
<evidence type="ECO:0000256" key="4">
    <source>
        <dbReference type="ARBA" id="ARBA00022448"/>
    </source>
</evidence>
<dbReference type="NCBIfam" id="TIGR02473">
    <property type="entry name" value="flagell_FliJ"/>
    <property type="match status" value="1"/>
</dbReference>
<evidence type="ECO:0000256" key="12">
    <source>
        <dbReference type="SAM" id="MobiDB-lite"/>
    </source>
</evidence>
<keyword evidence="6" id="KW-0145">Chemotaxis</keyword>
<dbReference type="GO" id="GO:0071973">
    <property type="term" value="P:bacterial-type flagellum-dependent cell motility"/>
    <property type="evidence" value="ECO:0007669"/>
    <property type="project" value="InterPro"/>
</dbReference>
<dbReference type="InterPro" id="IPR012823">
    <property type="entry name" value="Flagell_FliJ"/>
</dbReference>
<gene>
    <name evidence="13" type="ORF">S7S_14715</name>
</gene>
<dbReference type="InterPro" id="IPR052570">
    <property type="entry name" value="FliJ"/>
</dbReference>
<keyword evidence="13" id="KW-0282">Flagellum</keyword>
<dbReference type="GO" id="GO:0015031">
    <property type="term" value="P:protein transport"/>
    <property type="evidence" value="ECO:0007669"/>
    <property type="project" value="UniProtKB-KW"/>
</dbReference>
<dbReference type="KEGG" id="apac:S7S_14715"/>
<dbReference type="GO" id="GO:0009288">
    <property type="term" value="C:bacterial-type flagellum"/>
    <property type="evidence" value="ECO:0007669"/>
    <property type="project" value="InterPro"/>
</dbReference>
<keyword evidence="10" id="KW-1006">Bacterial flagellum protein export</keyword>
<dbReference type="Gene3D" id="1.10.287.1700">
    <property type="match status" value="1"/>
</dbReference>
<keyword evidence="7" id="KW-1005">Bacterial flagellum biogenesis</keyword>
<keyword evidence="13" id="KW-0966">Cell projection</keyword>
<evidence type="ECO:0000256" key="11">
    <source>
        <dbReference type="SAM" id="Coils"/>
    </source>
</evidence>
<keyword evidence="11" id="KW-0175">Coiled coil</keyword>
<keyword evidence="14" id="KW-1185">Reference proteome</keyword>
<keyword evidence="5" id="KW-1003">Cell membrane</keyword>
<comment type="similarity">
    <text evidence="2">Belongs to the FliJ family.</text>
</comment>
<feature type="compositionally biased region" description="Basic and acidic residues" evidence="12">
    <location>
        <begin position="124"/>
        <end position="135"/>
    </location>
</feature>
<evidence type="ECO:0000256" key="8">
    <source>
        <dbReference type="ARBA" id="ARBA00022927"/>
    </source>
</evidence>
<dbReference type="EMBL" id="CP004387">
    <property type="protein sequence ID" value="AJD49355.1"/>
    <property type="molecule type" value="Genomic_DNA"/>
</dbReference>
<dbReference type="GO" id="GO:0005886">
    <property type="term" value="C:plasma membrane"/>
    <property type="evidence" value="ECO:0007669"/>
    <property type="project" value="UniProtKB-SubCell"/>
</dbReference>
<evidence type="ECO:0000256" key="1">
    <source>
        <dbReference type="ARBA" id="ARBA00004413"/>
    </source>
</evidence>
<dbReference type="PIRSF" id="PIRSF019404">
    <property type="entry name" value="FliJ"/>
    <property type="match status" value="1"/>
</dbReference>
<dbReference type="GO" id="GO:0044781">
    <property type="term" value="P:bacterial-type flagellum organization"/>
    <property type="evidence" value="ECO:0007669"/>
    <property type="project" value="UniProtKB-KW"/>
</dbReference>
<dbReference type="PANTHER" id="PTHR38786:SF1">
    <property type="entry name" value="FLAGELLAR FLIJ PROTEIN"/>
    <property type="match status" value="1"/>
</dbReference>
<evidence type="ECO:0000256" key="5">
    <source>
        <dbReference type="ARBA" id="ARBA00022475"/>
    </source>
</evidence>
<sequence>MTPFSPLQYLLDKARKARDHAGQTLAGDRRSAAQTASQLDVLLQYRAEYATRLQDALHRGTDTVALDNYRRFIQSLDTAIEQARQALATQQGRVSASQQQWQHQQRTLSSYDTLISRRTRHAHQQAERQARRQDDELSAGLLARRRQDNATTD</sequence>
<keyword evidence="13" id="KW-0969">Cilium</keyword>
<evidence type="ECO:0000256" key="2">
    <source>
        <dbReference type="ARBA" id="ARBA00010004"/>
    </source>
</evidence>
<dbReference type="PRINTS" id="PR01004">
    <property type="entry name" value="FLGFLIJ"/>
</dbReference>
<dbReference type="OrthoDB" id="6465096at2"/>
<dbReference type="RefSeq" id="WP_008733751.1">
    <property type="nucleotide sequence ID" value="NZ_CP004387.1"/>
</dbReference>
<evidence type="ECO:0000256" key="6">
    <source>
        <dbReference type="ARBA" id="ARBA00022500"/>
    </source>
</evidence>
<keyword evidence="4" id="KW-0813">Transport</keyword>
<accession>A0A0B4XRE5</accession>
<dbReference type="PANTHER" id="PTHR38786">
    <property type="entry name" value="FLAGELLAR FLIJ PROTEIN"/>
    <property type="match status" value="1"/>
</dbReference>
<dbReference type="STRING" id="391936.S7S_14715"/>
<keyword evidence="8" id="KW-0653">Protein transport</keyword>
<evidence type="ECO:0000256" key="10">
    <source>
        <dbReference type="ARBA" id="ARBA00023225"/>
    </source>
</evidence>
<evidence type="ECO:0000256" key="9">
    <source>
        <dbReference type="ARBA" id="ARBA00023136"/>
    </source>
</evidence>
<dbReference type="InterPro" id="IPR053716">
    <property type="entry name" value="Flag_assembly_chemotaxis_eff"/>
</dbReference>
<feature type="region of interest" description="Disordered" evidence="12">
    <location>
        <begin position="118"/>
        <end position="153"/>
    </location>
</feature>
<proteinExistence type="inferred from homology"/>
<dbReference type="AlphaFoldDB" id="A0A0B4XRE5"/>
<dbReference type="HOGENOM" id="CLU_119965_2_0_6"/>
<dbReference type="GO" id="GO:0006935">
    <property type="term" value="P:chemotaxis"/>
    <property type="evidence" value="ECO:0007669"/>
    <property type="project" value="UniProtKB-KW"/>
</dbReference>
<dbReference type="Proteomes" id="UP000006764">
    <property type="component" value="Chromosome"/>
</dbReference>
<evidence type="ECO:0000256" key="3">
    <source>
        <dbReference type="ARBA" id="ARBA00020392"/>
    </source>
</evidence>
<evidence type="ECO:0000313" key="13">
    <source>
        <dbReference type="EMBL" id="AJD49355.1"/>
    </source>
</evidence>
<dbReference type="InterPro" id="IPR018006">
    <property type="entry name" value="Flag_FliJ_proteobac"/>
</dbReference>